<keyword evidence="5" id="KW-0812">Transmembrane</keyword>
<keyword evidence="11" id="KW-0186">Copper</keyword>
<dbReference type="GO" id="GO:0032438">
    <property type="term" value="P:melanosome organization"/>
    <property type="evidence" value="ECO:0007669"/>
    <property type="project" value="TreeGrafter"/>
</dbReference>
<dbReference type="GO" id="GO:0004497">
    <property type="term" value="F:monooxygenase activity"/>
    <property type="evidence" value="ECO:0007669"/>
    <property type="project" value="UniProtKB-KW"/>
</dbReference>
<dbReference type="Gene3D" id="1.10.1280.10">
    <property type="entry name" value="Di-copper center containing domain from catechol oxidase"/>
    <property type="match status" value="1"/>
</dbReference>
<keyword evidence="15" id="KW-1015">Disulfide bond</keyword>
<keyword evidence="8" id="KW-0862">Zinc</keyword>
<evidence type="ECO:0000256" key="10">
    <source>
        <dbReference type="ARBA" id="ARBA00023002"/>
    </source>
</evidence>
<evidence type="ECO:0000256" key="20">
    <source>
        <dbReference type="ARBA" id="ARBA00047408"/>
    </source>
</evidence>
<gene>
    <name evidence="22" type="ORF">GSONMT00055069001</name>
</gene>
<dbReference type="GO" id="GO:0033162">
    <property type="term" value="C:melanosome membrane"/>
    <property type="evidence" value="ECO:0007669"/>
    <property type="project" value="UniProtKB-SubCell"/>
</dbReference>
<organism evidence="22 23">
    <name type="scientific">Oncorhynchus mykiss</name>
    <name type="common">Rainbow trout</name>
    <name type="synonym">Salmo gairdneri</name>
    <dbReference type="NCBI Taxonomy" id="8022"/>
    <lineage>
        <taxon>Eukaryota</taxon>
        <taxon>Metazoa</taxon>
        <taxon>Chordata</taxon>
        <taxon>Craniata</taxon>
        <taxon>Vertebrata</taxon>
        <taxon>Euteleostomi</taxon>
        <taxon>Actinopterygii</taxon>
        <taxon>Neopterygii</taxon>
        <taxon>Teleostei</taxon>
        <taxon>Protacanthopterygii</taxon>
        <taxon>Salmoniformes</taxon>
        <taxon>Salmonidae</taxon>
        <taxon>Salmoninae</taxon>
        <taxon>Oncorhynchus</taxon>
    </lineage>
</organism>
<dbReference type="STRING" id="8022.A0A060ZAB7"/>
<keyword evidence="14" id="KW-0472">Membrane</keyword>
<evidence type="ECO:0000256" key="4">
    <source>
        <dbReference type="ARBA" id="ARBA00009928"/>
    </source>
</evidence>
<evidence type="ECO:0000256" key="16">
    <source>
        <dbReference type="ARBA" id="ARBA00023180"/>
    </source>
</evidence>
<comment type="pathway">
    <text evidence="17">Pigment biosynthesis; melanin biosynthesis.</text>
</comment>
<evidence type="ECO:0000256" key="9">
    <source>
        <dbReference type="ARBA" id="ARBA00022989"/>
    </source>
</evidence>
<dbReference type="InterPro" id="IPR008922">
    <property type="entry name" value="Di-copper_centre_dom_sf"/>
</dbReference>
<evidence type="ECO:0000256" key="2">
    <source>
        <dbReference type="ARBA" id="ARBA00001973"/>
    </source>
</evidence>
<accession>A0A060ZAB7</accession>
<reference evidence="22" key="2">
    <citation type="submission" date="2014-03" db="EMBL/GenBank/DDBJ databases">
        <authorList>
            <person name="Genoscope - CEA"/>
        </authorList>
    </citation>
    <scope>NUCLEOTIDE SEQUENCE</scope>
</reference>
<dbReference type="SUPFAM" id="SSF48056">
    <property type="entry name" value="Di-copper centre-containing domain"/>
    <property type="match status" value="1"/>
</dbReference>
<comment type="similarity">
    <text evidence="4">Belongs to the tyrosinase family.</text>
</comment>
<evidence type="ECO:0000256" key="18">
    <source>
        <dbReference type="ARBA" id="ARBA00040647"/>
    </source>
</evidence>
<evidence type="ECO:0000313" key="23">
    <source>
        <dbReference type="Proteomes" id="UP000193380"/>
    </source>
</evidence>
<keyword evidence="9" id="KW-1133">Transmembrane helix</keyword>
<dbReference type="PANTHER" id="PTHR11474">
    <property type="entry name" value="TYROSINASE FAMILY MEMBER"/>
    <property type="match status" value="1"/>
</dbReference>
<keyword evidence="7" id="KW-0732">Signal</keyword>
<evidence type="ECO:0000256" key="6">
    <source>
        <dbReference type="ARBA" id="ARBA00022723"/>
    </source>
</evidence>
<keyword evidence="16" id="KW-0325">Glycoprotein</keyword>
<keyword evidence="12" id="KW-0503">Monooxygenase</keyword>
<dbReference type="AlphaFoldDB" id="A0A060ZAB7"/>
<evidence type="ECO:0000256" key="14">
    <source>
        <dbReference type="ARBA" id="ARBA00023136"/>
    </source>
</evidence>
<protein>
    <recommendedName>
        <fullName evidence="18">5,6-dihydroxyindole-2-carboxylic acid oxidase</fullName>
    </recommendedName>
    <alternativeName>
        <fullName evidence="19">Tyrosinase-related protein 1</fullName>
    </alternativeName>
</protein>
<proteinExistence type="inferred from homology"/>
<dbReference type="GO" id="GO:0046872">
    <property type="term" value="F:metal ion binding"/>
    <property type="evidence" value="ECO:0007669"/>
    <property type="project" value="UniProtKB-KW"/>
</dbReference>
<evidence type="ECO:0000313" key="22">
    <source>
        <dbReference type="EMBL" id="CDR00772.1"/>
    </source>
</evidence>
<dbReference type="PRINTS" id="PR00092">
    <property type="entry name" value="TYROSINASE"/>
</dbReference>
<keyword evidence="13" id="KW-0470">Melanin biosynthesis</keyword>
<dbReference type="InterPro" id="IPR002227">
    <property type="entry name" value="Tyrosinase_Cu-bd"/>
</dbReference>
<dbReference type="GO" id="GO:0030318">
    <property type="term" value="P:melanocyte differentiation"/>
    <property type="evidence" value="ECO:0007669"/>
    <property type="project" value="TreeGrafter"/>
</dbReference>
<dbReference type="InterPro" id="IPR050316">
    <property type="entry name" value="Tyrosinase/Hemocyanin"/>
</dbReference>
<dbReference type="PANTHER" id="PTHR11474:SF3">
    <property type="entry name" value="5,6-DIHYDROXYINDOLE-2-CARBOXYLIC ACID OXIDASE"/>
    <property type="match status" value="1"/>
</dbReference>
<dbReference type="Pfam" id="PF00264">
    <property type="entry name" value="Tyrosinase"/>
    <property type="match status" value="1"/>
</dbReference>
<feature type="domain" description="Tyrosinase copper-binding" evidence="21">
    <location>
        <begin position="87"/>
        <end position="98"/>
    </location>
</feature>
<evidence type="ECO:0000256" key="15">
    <source>
        <dbReference type="ARBA" id="ARBA00023157"/>
    </source>
</evidence>
<evidence type="ECO:0000256" key="19">
    <source>
        <dbReference type="ARBA" id="ARBA00041445"/>
    </source>
</evidence>
<evidence type="ECO:0000256" key="12">
    <source>
        <dbReference type="ARBA" id="ARBA00023033"/>
    </source>
</evidence>
<evidence type="ECO:0000256" key="8">
    <source>
        <dbReference type="ARBA" id="ARBA00022833"/>
    </source>
</evidence>
<evidence type="ECO:0000256" key="11">
    <source>
        <dbReference type="ARBA" id="ARBA00023008"/>
    </source>
</evidence>
<dbReference type="Proteomes" id="UP000193380">
    <property type="component" value="Unassembled WGS sequence"/>
</dbReference>
<dbReference type="PROSITE" id="PS00498">
    <property type="entry name" value="TYROSINASE_2"/>
    <property type="match status" value="1"/>
</dbReference>
<dbReference type="PaxDb" id="8022-A0A060ZAB7"/>
<comment type="cofactor">
    <cofactor evidence="2">
        <name>Cu(2+)</name>
        <dbReference type="ChEBI" id="CHEBI:29036"/>
    </cofactor>
</comment>
<comment type="subcellular location">
    <subcellularLocation>
        <location evidence="3">Melanosome membrane</location>
        <topology evidence="3">Single-pass type I membrane protein</topology>
    </subcellularLocation>
</comment>
<sequence length="124" mass="14139">MVQRLPEPQDVADCLQVNTFDTPPYYSTSSESFRNTIEGEWLLLVYTNRCSYSAPQGNYDPVVRSLHNLAHLFLNGTGGQTHLSPNDPIFVLLHTFTDAIFDEWLRRHAPGNRSHPTTDVMFKT</sequence>
<evidence type="ECO:0000256" key="3">
    <source>
        <dbReference type="ARBA" id="ARBA00004573"/>
    </source>
</evidence>
<evidence type="ECO:0000256" key="7">
    <source>
        <dbReference type="ARBA" id="ARBA00022729"/>
    </source>
</evidence>
<keyword evidence="6" id="KW-0479">Metal-binding</keyword>
<evidence type="ECO:0000256" key="17">
    <source>
        <dbReference type="ARBA" id="ARBA00037907"/>
    </source>
</evidence>
<evidence type="ECO:0000259" key="21">
    <source>
        <dbReference type="PROSITE" id="PS00498"/>
    </source>
</evidence>
<comment type="catalytic activity">
    <reaction evidence="20">
        <text>2 5,6-dihydroxyindole-2-carboxylate + O2 = 2 indole-5,6-quinone-2-carboxylate + 2 H2O</text>
        <dbReference type="Rhea" id="RHEA:68388"/>
        <dbReference type="ChEBI" id="CHEBI:15377"/>
        <dbReference type="ChEBI" id="CHEBI:15379"/>
        <dbReference type="ChEBI" id="CHEBI:16875"/>
        <dbReference type="ChEBI" id="CHEBI:177869"/>
    </reaction>
    <physiologicalReaction direction="left-to-right" evidence="20">
        <dbReference type="Rhea" id="RHEA:68389"/>
    </physiologicalReaction>
</comment>
<evidence type="ECO:0000256" key="1">
    <source>
        <dbReference type="ARBA" id="ARBA00001947"/>
    </source>
</evidence>
<name>A0A060ZAB7_ONCMY</name>
<evidence type="ECO:0000256" key="5">
    <source>
        <dbReference type="ARBA" id="ARBA00022692"/>
    </source>
</evidence>
<comment type="cofactor">
    <cofactor evidence="1">
        <name>Zn(2+)</name>
        <dbReference type="ChEBI" id="CHEBI:29105"/>
    </cofactor>
</comment>
<reference evidence="22" key="1">
    <citation type="journal article" date="2014" name="Nat. Commun.">
        <title>The rainbow trout genome provides novel insights into evolution after whole-genome duplication in vertebrates.</title>
        <authorList>
            <person name="Berthelot C."/>
            <person name="Brunet F."/>
            <person name="Chalopin D."/>
            <person name="Juanchich A."/>
            <person name="Bernard M."/>
            <person name="Noel B."/>
            <person name="Bento P."/>
            <person name="Da Silva C."/>
            <person name="Labadie K."/>
            <person name="Alberti A."/>
            <person name="Aury J.M."/>
            <person name="Louis A."/>
            <person name="Dehais P."/>
            <person name="Bardou P."/>
            <person name="Montfort J."/>
            <person name="Klopp C."/>
            <person name="Cabau C."/>
            <person name="Gaspin C."/>
            <person name="Thorgaard G.H."/>
            <person name="Boussaha M."/>
            <person name="Quillet E."/>
            <person name="Guyomard R."/>
            <person name="Galiana D."/>
            <person name="Bobe J."/>
            <person name="Volff J.N."/>
            <person name="Genet C."/>
            <person name="Wincker P."/>
            <person name="Jaillon O."/>
            <person name="Roest Crollius H."/>
            <person name="Guiguen Y."/>
        </authorList>
    </citation>
    <scope>NUCLEOTIDE SEQUENCE [LARGE SCALE GENOMIC DNA]</scope>
</reference>
<dbReference type="GO" id="GO:0042438">
    <property type="term" value="P:melanin biosynthetic process"/>
    <property type="evidence" value="ECO:0007669"/>
    <property type="project" value="UniProtKB-KW"/>
</dbReference>
<keyword evidence="10" id="KW-0560">Oxidoreductase</keyword>
<dbReference type="EMBL" id="FR960890">
    <property type="protein sequence ID" value="CDR00772.1"/>
    <property type="molecule type" value="Genomic_DNA"/>
</dbReference>
<evidence type="ECO:0000256" key="13">
    <source>
        <dbReference type="ARBA" id="ARBA00023101"/>
    </source>
</evidence>